<evidence type="ECO:0000256" key="6">
    <source>
        <dbReference type="ARBA" id="ARBA00023277"/>
    </source>
</evidence>
<evidence type="ECO:0000313" key="11">
    <source>
        <dbReference type="EMBL" id="GIO41289.1"/>
    </source>
</evidence>
<feature type="binding site" evidence="7">
    <location>
        <position position="335"/>
    </location>
    <ligand>
        <name>Mn(2+)</name>
        <dbReference type="ChEBI" id="CHEBI:29035"/>
    </ligand>
</feature>
<dbReference type="AlphaFoldDB" id="A0A920CL60"/>
<keyword evidence="12" id="KW-1185">Reference proteome</keyword>
<keyword evidence="1 7" id="KW-0963">Cytoplasm</keyword>
<comment type="catalytic activity">
    <reaction evidence="7">
        <text>L-fucose = L-fuculose</text>
        <dbReference type="Rhea" id="RHEA:17233"/>
        <dbReference type="ChEBI" id="CHEBI:2181"/>
        <dbReference type="ChEBI" id="CHEBI:17617"/>
        <dbReference type="EC" id="5.3.1.25"/>
    </reaction>
</comment>
<feature type="active site" description="Proton acceptor" evidence="7">
    <location>
        <position position="359"/>
    </location>
</feature>
<dbReference type="EC" id="5.3.1.25" evidence="7"/>
<evidence type="ECO:0000256" key="2">
    <source>
        <dbReference type="ARBA" id="ARBA00022723"/>
    </source>
</evidence>
<evidence type="ECO:0000256" key="4">
    <source>
        <dbReference type="ARBA" id="ARBA00023235"/>
    </source>
</evidence>
<gene>
    <name evidence="7 11" type="primary">fucI</name>
    <name evidence="11" type="ORF">J41TS4_10470</name>
</gene>
<feature type="domain" description="L-fucose isomerase C-terminal" evidence="8">
    <location>
        <begin position="389"/>
        <end position="551"/>
    </location>
</feature>
<keyword evidence="2 7" id="KW-0479">Metal-binding</keyword>
<evidence type="ECO:0000259" key="8">
    <source>
        <dbReference type="Pfam" id="PF02952"/>
    </source>
</evidence>
<feature type="binding site" evidence="7">
    <location>
        <position position="525"/>
    </location>
    <ligand>
        <name>Mn(2+)</name>
        <dbReference type="ChEBI" id="CHEBI:29035"/>
    </ligand>
</feature>
<feature type="binding site" evidence="7">
    <location>
        <position position="359"/>
    </location>
    <ligand>
        <name>Mn(2+)</name>
        <dbReference type="ChEBI" id="CHEBI:29035"/>
    </ligand>
</feature>
<keyword evidence="6 7" id="KW-0119">Carbohydrate metabolism</keyword>
<evidence type="ECO:0000313" key="12">
    <source>
        <dbReference type="Proteomes" id="UP000678895"/>
    </source>
</evidence>
<dbReference type="GO" id="GO:0005737">
    <property type="term" value="C:cytoplasm"/>
    <property type="evidence" value="ECO:0007669"/>
    <property type="project" value="UniProtKB-SubCell"/>
</dbReference>
<dbReference type="GO" id="GO:0008736">
    <property type="term" value="F:L-fucose isomerase activity"/>
    <property type="evidence" value="ECO:0007669"/>
    <property type="project" value="UniProtKB-UniRule"/>
</dbReference>
<dbReference type="PANTHER" id="PTHR37840:SF1">
    <property type="entry name" value="L-FUCOSE ISOMERASE"/>
    <property type="match status" value="1"/>
</dbReference>
<comment type="pathway">
    <text evidence="7">Carbohydrate degradation; L-fucose degradation; L-lactaldehyde and glycerone phosphate from L-fucose: step 1/3.</text>
</comment>
<dbReference type="InterPro" id="IPR004216">
    <property type="entry name" value="Fuc/Ara_isomerase_C"/>
</dbReference>
<dbReference type="SUPFAM" id="SSF50443">
    <property type="entry name" value="FucI/AraA C-terminal domain-like"/>
    <property type="match status" value="1"/>
</dbReference>
<dbReference type="InterPro" id="IPR038391">
    <property type="entry name" value="Fucose_iso_dom1_sf"/>
</dbReference>
<dbReference type="InterPro" id="IPR038393">
    <property type="entry name" value="Fuc_iso_dom3_sf"/>
</dbReference>
<dbReference type="InterPro" id="IPR015888">
    <property type="entry name" value="Fuc_isomerase_C"/>
</dbReference>
<comment type="caution">
    <text evidence="11">The sequence shown here is derived from an EMBL/GenBank/DDBJ whole genome shotgun (WGS) entry which is preliminary data.</text>
</comment>
<dbReference type="InterPro" id="IPR038392">
    <property type="entry name" value="Fucose_isomerase_dom2_sf"/>
</dbReference>
<dbReference type="Pfam" id="PF02952">
    <property type="entry name" value="Fucose_iso_C"/>
    <property type="match status" value="1"/>
</dbReference>
<dbReference type="Pfam" id="PF07881">
    <property type="entry name" value="Fucose_iso_N1"/>
    <property type="match status" value="1"/>
</dbReference>
<comment type="cofactor">
    <cofactor evidence="7">
        <name>Mn(2+)</name>
        <dbReference type="ChEBI" id="CHEBI:29035"/>
    </cofactor>
</comment>
<dbReference type="Proteomes" id="UP000678895">
    <property type="component" value="Unassembled WGS sequence"/>
</dbReference>
<dbReference type="InterPro" id="IPR012889">
    <property type="entry name" value="Fucose_isomerase_N2"/>
</dbReference>
<organism evidence="11 12">
    <name type="scientific">Paenibacillus apis</name>
    <dbReference type="NCBI Taxonomy" id="1792174"/>
    <lineage>
        <taxon>Bacteria</taxon>
        <taxon>Bacillati</taxon>
        <taxon>Bacillota</taxon>
        <taxon>Bacilli</taxon>
        <taxon>Bacillales</taxon>
        <taxon>Paenibacillaceae</taxon>
        <taxon>Paenibacillus</taxon>
    </lineage>
</organism>
<dbReference type="InterPro" id="IPR005763">
    <property type="entry name" value="Fucose_isomerase"/>
</dbReference>
<dbReference type="Gene3D" id="3.40.275.10">
    <property type="entry name" value="L-fucose Isomerase, Chain A, domain 2"/>
    <property type="match status" value="1"/>
</dbReference>
<dbReference type="HAMAP" id="MF_01254">
    <property type="entry name" value="Fucose_iso"/>
    <property type="match status" value="1"/>
</dbReference>
<sequence>MDNRIRIGIRPVVDARIGNVREALEPQTLSMAQAVARLLSEQLHYSDGAAVECVIASTCISSIKEARQADEQFRLENVGVTISVTPAWAYGSETIDMDPHRPKAIWGFNGSERSGAVYLAAALAAHNQKGLPAFGIYGSHVQDKDDDSIPEDVQAKLLQFARSAMAVAQMRGKSYLAIGSVSMGIAGSIVNESFFQQYLGMRNEYVDMSEINRRIQLGIFDQEEFERALAWTRQHCLEGTDYNEEATQFSRERKDEVWAFVVKMTLIMRDLMAGNPKLAEAGFTEEALGHEAIAAGFQGQRHWNDYLPNGDFSEAILNSSFDWNGRRAPYVMATENDSLNGASMLLGNLLTHTAQAFVDVRTYWSPEAVKRVAGYDLEGLAAGGVIHLKNSGSVALDSSGEQQINGQPAMKPHWDITQDEVDRSLQATTWHAAHQGYFRGGGFSSRVLTKGGMPITFYRINLVAGLGPVLQIAEGHTVDLPDHVHELLDERTDPSWPTAWFVPNLTGSGAFRNVYAVMDNWGANHGVFSYGHIGSDLITLAAMLRIPVNMHNVPEERLFRPSYWKAFGLENSSMGMDYRACSQLGPLYK</sequence>
<dbReference type="RefSeq" id="WP_301625430.1">
    <property type="nucleotide sequence ID" value="NZ_BORS01000003.1"/>
</dbReference>
<evidence type="ECO:0000259" key="9">
    <source>
        <dbReference type="Pfam" id="PF07881"/>
    </source>
</evidence>
<dbReference type="GO" id="GO:0019571">
    <property type="term" value="P:D-arabinose catabolic process"/>
    <property type="evidence" value="ECO:0007669"/>
    <property type="project" value="TreeGrafter"/>
</dbReference>
<comment type="subcellular location">
    <subcellularLocation>
        <location evidence="7">Cytoplasm</location>
    </subcellularLocation>
</comment>
<dbReference type="Pfam" id="PF07882">
    <property type="entry name" value="Fucose_iso_N2"/>
    <property type="match status" value="1"/>
</dbReference>
<feature type="domain" description="L-fucose isomerase N-terminal-2" evidence="10">
    <location>
        <begin position="173"/>
        <end position="351"/>
    </location>
</feature>
<keyword evidence="3 7" id="KW-0464">Manganese</keyword>
<dbReference type="GO" id="GO:0042355">
    <property type="term" value="P:L-fucose catabolic process"/>
    <property type="evidence" value="ECO:0007669"/>
    <property type="project" value="UniProtKB-UniRule"/>
</dbReference>
<name>A0A920CL60_9BACL</name>
<keyword evidence="4 7" id="KW-0413">Isomerase</keyword>
<dbReference type="GO" id="GO:0008790">
    <property type="term" value="F:arabinose isomerase activity"/>
    <property type="evidence" value="ECO:0007669"/>
    <property type="project" value="TreeGrafter"/>
</dbReference>
<dbReference type="SUPFAM" id="SSF53743">
    <property type="entry name" value="FucI/AraA N-terminal and middle domains"/>
    <property type="match status" value="1"/>
</dbReference>
<dbReference type="GO" id="GO:0030145">
    <property type="term" value="F:manganese ion binding"/>
    <property type="evidence" value="ECO:0007669"/>
    <property type="project" value="UniProtKB-UniRule"/>
</dbReference>
<dbReference type="PANTHER" id="PTHR37840">
    <property type="entry name" value="L-FUCOSE ISOMERASE"/>
    <property type="match status" value="1"/>
</dbReference>
<evidence type="ECO:0000256" key="7">
    <source>
        <dbReference type="HAMAP-Rule" id="MF_01254"/>
    </source>
</evidence>
<dbReference type="InterPro" id="IPR012888">
    <property type="entry name" value="Fucose_iso_N1"/>
</dbReference>
<accession>A0A920CL60</accession>
<keyword evidence="5 7" id="KW-0294">Fucose metabolism</keyword>
<evidence type="ECO:0000256" key="1">
    <source>
        <dbReference type="ARBA" id="ARBA00022490"/>
    </source>
</evidence>
<evidence type="ECO:0000259" key="10">
    <source>
        <dbReference type="Pfam" id="PF07882"/>
    </source>
</evidence>
<proteinExistence type="inferred from homology"/>
<comment type="function">
    <text evidence="7">Converts the aldose L-fucose into the corresponding ketose L-fuculose.</text>
</comment>
<evidence type="ECO:0000256" key="3">
    <source>
        <dbReference type="ARBA" id="ARBA00023211"/>
    </source>
</evidence>
<reference evidence="11" key="1">
    <citation type="submission" date="2021-03" db="EMBL/GenBank/DDBJ databases">
        <title>Antimicrobial resistance genes in bacteria isolated from Japanese honey, and their potential for conferring macrolide and lincosamide resistance in the American foulbrood pathogen Paenibacillus larvae.</title>
        <authorList>
            <person name="Okamoto M."/>
            <person name="Kumagai M."/>
            <person name="Kanamori H."/>
            <person name="Takamatsu D."/>
        </authorList>
    </citation>
    <scope>NUCLEOTIDE SEQUENCE</scope>
    <source>
        <strain evidence="11">J41TS4</strain>
    </source>
</reference>
<evidence type="ECO:0000256" key="5">
    <source>
        <dbReference type="ARBA" id="ARBA00023253"/>
    </source>
</evidence>
<feature type="domain" description="L-fucose isomerase N-terminal-1" evidence="9">
    <location>
        <begin position="6"/>
        <end position="172"/>
    </location>
</feature>
<comment type="similarity">
    <text evidence="7">Belongs to the L-fucose isomerase family.</text>
</comment>
<dbReference type="EMBL" id="BORS01000003">
    <property type="protein sequence ID" value="GIO41289.1"/>
    <property type="molecule type" value="Genomic_DNA"/>
</dbReference>
<dbReference type="Gene3D" id="3.20.14.10">
    <property type="entry name" value="L-fucose/L-arabinose isomerase, C-terminal"/>
    <property type="match status" value="1"/>
</dbReference>
<dbReference type="NCBIfam" id="TIGR01089">
    <property type="entry name" value="fucI"/>
    <property type="match status" value="1"/>
</dbReference>
<dbReference type="Gene3D" id="3.40.50.1070">
    <property type="match status" value="1"/>
</dbReference>
<protein>
    <recommendedName>
        <fullName evidence="7">L-fucose isomerase</fullName>
        <shortName evidence="7">FucIase</shortName>
        <ecNumber evidence="7">5.3.1.25</ecNumber>
    </recommendedName>
    <alternativeName>
        <fullName evidence="7">6-deoxy-L-galactose isomerase</fullName>
    </alternativeName>
</protein>
<feature type="active site" description="Proton acceptor" evidence="7">
    <location>
        <position position="335"/>
    </location>
</feature>
<dbReference type="InterPro" id="IPR009015">
    <property type="entry name" value="Fucose_isomerase_N/cen_sf"/>
</dbReference>
<dbReference type="NCBIfam" id="NF008220">
    <property type="entry name" value="PRK10991.1"/>
    <property type="match status" value="1"/>
</dbReference>